<feature type="region of interest" description="Disordered" evidence="1">
    <location>
        <begin position="24"/>
        <end position="59"/>
    </location>
</feature>
<accession>A0A7X0SNY6</accession>
<dbReference type="Proteomes" id="UP000564644">
    <property type="component" value="Unassembled WGS sequence"/>
</dbReference>
<protein>
    <submittedName>
        <fullName evidence="3">Extracellular solute-binding protein</fullName>
    </submittedName>
</protein>
<dbReference type="Gene3D" id="3.40.190.10">
    <property type="entry name" value="Periplasmic binding protein-like II"/>
    <property type="match status" value="2"/>
</dbReference>
<feature type="signal peptide" evidence="2">
    <location>
        <begin position="1"/>
        <end position="22"/>
    </location>
</feature>
<dbReference type="EMBL" id="JACJVO010000018">
    <property type="protein sequence ID" value="MBB6732195.1"/>
    <property type="molecule type" value="Genomic_DNA"/>
</dbReference>
<dbReference type="AlphaFoldDB" id="A0A7X0SNY6"/>
<evidence type="ECO:0000256" key="2">
    <source>
        <dbReference type="SAM" id="SignalP"/>
    </source>
</evidence>
<evidence type="ECO:0000313" key="3">
    <source>
        <dbReference type="EMBL" id="MBB6732195.1"/>
    </source>
</evidence>
<gene>
    <name evidence="3" type="ORF">H7C18_14840</name>
</gene>
<keyword evidence="2" id="KW-0732">Signal</keyword>
<evidence type="ECO:0000313" key="4">
    <source>
        <dbReference type="Proteomes" id="UP000564644"/>
    </source>
</evidence>
<comment type="caution">
    <text evidence="3">The sequence shown here is derived from an EMBL/GenBank/DDBJ whole genome shotgun (WGS) entry which is preliminary data.</text>
</comment>
<keyword evidence="4" id="KW-1185">Reference proteome</keyword>
<organism evidence="3 4">
    <name type="scientific">Cohnella zeiphila</name>
    <dbReference type="NCBI Taxonomy" id="2761120"/>
    <lineage>
        <taxon>Bacteria</taxon>
        <taxon>Bacillati</taxon>
        <taxon>Bacillota</taxon>
        <taxon>Bacilli</taxon>
        <taxon>Bacillales</taxon>
        <taxon>Paenibacillaceae</taxon>
        <taxon>Cohnella</taxon>
    </lineage>
</organism>
<feature type="compositionally biased region" description="Low complexity" evidence="1">
    <location>
        <begin position="31"/>
        <end position="59"/>
    </location>
</feature>
<sequence>MGGKWYKRSVALPVLAVALAAAGCSSNSNDGSDTASSGATASGSESAGASASASSNGGTAQEPVTLSIFGVVGSTVINKPFQDDQVIQELEKRTGVKLDFTPELNVTDRAEKLAVMLAGDDLPDIVVYNALTDSSKIQSANVALPLDDLVAKYGPNITKNAGKAIEVSKSSSPDGKLYYLPGGVGDVQFSPLVNDNSWNLRWDLYKKLNYPKMDTLDDLLGVLGQMMKLEPTNKDGKKNYGLGLNLSETWGQLMIDKAIANLKGYVQALPNDVYIEMDTGKLVPRVSDPNSVFWTSMKFYNKAYQQGILDPESATLKYNTITEKYKTGRYFASTTHWSLGGADEQFIAQGTPEKGFVPFMVDYNPKNMYVGQATYNGDQFQMFISKKSKNPEAAMKLIDYLYTDEGTELLTNGIEGVHYDVVNGVPLVKDEEIQARQTDPNHFITTGIHKYDHLRRYIPQKDANGNPTDFLNVPQTVEKEMTQVQKDFVQHYGYKTVTEAFTKVPTYVYDTSVLGSITTPAGSDLQAKEQQMDAYLIANVAKVIFQKTDADYEKAKQKFLDEYTSKGAKEVFDYYVKAYADKMALVGGK</sequence>
<dbReference type="SUPFAM" id="SSF53850">
    <property type="entry name" value="Periplasmic binding protein-like II"/>
    <property type="match status" value="1"/>
</dbReference>
<proteinExistence type="predicted"/>
<dbReference type="RefSeq" id="WP_185129868.1">
    <property type="nucleotide sequence ID" value="NZ_JACJVO010000018.1"/>
</dbReference>
<dbReference type="PANTHER" id="PTHR43649">
    <property type="entry name" value="ARABINOSE-BINDING PROTEIN-RELATED"/>
    <property type="match status" value="1"/>
</dbReference>
<dbReference type="InterPro" id="IPR050490">
    <property type="entry name" value="Bact_solute-bd_prot1"/>
</dbReference>
<name>A0A7X0SNY6_9BACL</name>
<dbReference type="PROSITE" id="PS51257">
    <property type="entry name" value="PROKAR_LIPOPROTEIN"/>
    <property type="match status" value="1"/>
</dbReference>
<dbReference type="PANTHER" id="PTHR43649:SF12">
    <property type="entry name" value="DIACETYLCHITOBIOSE BINDING PROTEIN DASA"/>
    <property type="match status" value="1"/>
</dbReference>
<feature type="chain" id="PRO_5038679419" evidence="2">
    <location>
        <begin position="23"/>
        <end position="589"/>
    </location>
</feature>
<evidence type="ECO:0000256" key="1">
    <source>
        <dbReference type="SAM" id="MobiDB-lite"/>
    </source>
</evidence>
<reference evidence="3 4" key="1">
    <citation type="submission" date="2020-08" db="EMBL/GenBank/DDBJ databases">
        <title>Cohnella phylogeny.</title>
        <authorList>
            <person name="Dunlap C."/>
        </authorList>
    </citation>
    <scope>NUCLEOTIDE SEQUENCE [LARGE SCALE GENOMIC DNA]</scope>
    <source>
        <strain evidence="3 4">CBP 2801</strain>
    </source>
</reference>